<evidence type="ECO:0000256" key="10">
    <source>
        <dbReference type="ARBA" id="ARBA00047572"/>
    </source>
</evidence>
<name>A0ABT0AEZ9_9SPHN</name>
<evidence type="ECO:0000256" key="8">
    <source>
        <dbReference type="ARBA" id="ARBA00023284"/>
    </source>
</evidence>
<gene>
    <name evidence="12" type="ORF">MTR65_13620</name>
</gene>
<keyword evidence="5 12" id="KW-0575">Peroxidase</keyword>
<keyword evidence="13" id="KW-1185">Reference proteome</keyword>
<keyword evidence="8" id="KW-0676">Redox-active center</keyword>
<evidence type="ECO:0000256" key="3">
    <source>
        <dbReference type="ARBA" id="ARBA00013021"/>
    </source>
</evidence>
<dbReference type="SUPFAM" id="SSF52833">
    <property type="entry name" value="Thioredoxin-like"/>
    <property type="match status" value="1"/>
</dbReference>
<evidence type="ECO:0000259" key="11">
    <source>
        <dbReference type="PROSITE" id="PS51352"/>
    </source>
</evidence>
<evidence type="ECO:0000256" key="5">
    <source>
        <dbReference type="ARBA" id="ARBA00022559"/>
    </source>
</evidence>
<dbReference type="InterPro" id="IPR000866">
    <property type="entry name" value="AhpC/TSA"/>
</dbReference>
<dbReference type="InterPro" id="IPR036249">
    <property type="entry name" value="Thioredoxin-like_sf"/>
</dbReference>
<evidence type="ECO:0000256" key="6">
    <source>
        <dbReference type="ARBA" id="ARBA00022862"/>
    </source>
</evidence>
<organism evidence="12 13">
    <name type="scientific">Novosphingobium mangrovi</name>
    <name type="common">ex Hu et al. 2023</name>
    <dbReference type="NCBI Taxonomy" id="2930094"/>
    <lineage>
        <taxon>Bacteria</taxon>
        <taxon>Pseudomonadati</taxon>
        <taxon>Pseudomonadota</taxon>
        <taxon>Alphaproteobacteria</taxon>
        <taxon>Sphingomonadales</taxon>
        <taxon>Sphingomonadaceae</taxon>
        <taxon>Novosphingobium</taxon>
    </lineage>
</organism>
<dbReference type="PANTHER" id="PTHR10681">
    <property type="entry name" value="THIOREDOXIN PEROXIDASE"/>
    <property type="match status" value="1"/>
</dbReference>
<dbReference type="InterPro" id="IPR019479">
    <property type="entry name" value="Peroxiredoxin_C"/>
</dbReference>
<dbReference type="EMBL" id="JALHAT010000024">
    <property type="protein sequence ID" value="MCJ1961729.1"/>
    <property type="molecule type" value="Genomic_DNA"/>
</dbReference>
<reference evidence="12" key="1">
    <citation type="submission" date="2022-03" db="EMBL/GenBank/DDBJ databases">
        <title>Identification of a novel bacterium isolated from mangrove sediments.</title>
        <authorList>
            <person name="Pan X."/>
        </authorList>
    </citation>
    <scope>NUCLEOTIDE SEQUENCE</scope>
    <source>
        <strain evidence="12">B2637</strain>
    </source>
</reference>
<dbReference type="Proteomes" id="UP001162802">
    <property type="component" value="Unassembled WGS sequence"/>
</dbReference>
<evidence type="ECO:0000256" key="4">
    <source>
        <dbReference type="ARBA" id="ARBA00017462"/>
    </source>
</evidence>
<feature type="domain" description="Thioredoxin" evidence="11">
    <location>
        <begin position="12"/>
        <end position="167"/>
    </location>
</feature>
<comment type="similarity">
    <text evidence="1">Belongs to the peroxiredoxin family. AhpC/Prx1 subfamily.</text>
</comment>
<dbReference type="GO" id="GO:0140824">
    <property type="term" value="F:thioredoxin-dependent peroxiredoxin activity"/>
    <property type="evidence" value="ECO:0007669"/>
    <property type="project" value="UniProtKB-EC"/>
</dbReference>
<keyword evidence="6" id="KW-0049">Antioxidant</keyword>
<dbReference type="PROSITE" id="PS51352">
    <property type="entry name" value="THIOREDOXIN_2"/>
    <property type="match status" value="1"/>
</dbReference>
<dbReference type="Pfam" id="PF10417">
    <property type="entry name" value="1-cysPrx_C"/>
    <property type="match status" value="1"/>
</dbReference>
<comment type="caution">
    <text evidence="12">The sequence shown here is derived from an EMBL/GenBank/DDBJ whole genome shotgun (WGS) entry which is preliminary data.</text>
</comment>
<dbReference type="NCBIfam" id="NF009668">
    <property type="entry name" value="PRK13189.1"/>
    <property type="match status" value="1"/>
</dbReference>
<dbReference type="InterPro" id="IPR050217">
    <property type="entry name" value="Peroxiredoxin"/>
</dbReference>
<dbReference type="Pfam" id="PF00578">
    <property type="entry name" value="AhpC-TSA"/>
    <property type="match status" value="1"/>
</dbReference>
<dbReference type="PIRSF" id="PIRSF000239">
    <property type="entry name" value="AHPC"/>
    <property type="match status" value="1"/>
</dbReference>
<dbReference type="RefSeq" id="WP_243801093.1">
    <property type="nucleotide sequence ID" value="NZ_JALHAT010000024.1"/>
</dbReference>
<evidence type="ECO:0000313" key="12">
    <source>
        <dbReference type="EMBL" id="MCJ1961729.1"/>
    </source>
</evidence>
<comment type="catalytic activity">
    <reaction evidence="10">
        <text>a hydroperoxide + NADH + H(+) = an alcohol + NAD(+) + H2O</text>
        <dbReference type="Rhea" id="RHEA:62628"/>
        <dbReference type="ChEBI" id="CHEBI:15377"/>
        <dbReference type="ChEBI" id="CHEBI:15378"/>
        <dbReference type="ChEBI" id="CHEBI:30879"/>
        <dbReference type="ChEBI" id="CHEBI:35924"/>
        <dbReference type="ChEBI" id="CHEBI:57540"/>
        <dbReference type="ChEBI" id="CHEBI:57945"/>
        <dbReference type="EC" id="1.11.1.26"/>
    </reaction>
</comment>
<evidence type="ECO:0000256" key="1">
    <source>
        <dbReference type="ARBA" id="ARBA00009796"/>
    </source>
</evidence>
<evidence type="ECO:0000256" key="9">
    <source>
        <dbReference type="ARBA" id="ARBA00032077"/>
    </source>
</evidence>
<protein>
    <recommendedName>
        <fullName evidence="4">Alkyl hydroperoxide reductase C</fullName>
        <ecNumber evidence="3">1.11.1.26</ecNumber>
    </recommendedName>
    <alternativeName>
        <fullName evidence="9">Peroxiredoxin</fullName>
    </alternativeName>
</protein>
<comment type="subunit">
    <text evidence="2">Homodimer; disulfide-linked, upon oxidation. 5 homodimers assemble to form a ring-like decamer.</text>
</comment>
<accession>A0ABT0AEZ9</accession>
<evidence type="ECO:0000313" key="13">
    <source>
        <dbReference type="Proteomes" id="UP001162802"/>
    </source>
</evidence>
<dbReference type="InterPro" id="IPR013766">
    <property type="entry name" value="Thioredoxin_domain"/>
</dbReference>
<proteinExistence type="inferred from homology"/>
<dbReference type="PANTHER" id="PTHR10681:SF121">
    <property type="entry name" value="ALKYL HYDROPEROXIDE REDUCTASE C"/>
    <property type="match status" value="1"/>
</dbReference>
<evidence type="ECO:0000256" key="7">
    <source>
        <dbReference type="ARBA" id="ARBA00023002"/>
    </source>
</evidence>
<dbReference type="Gene3D" id="3.40.30.10">
    <property type="entry name" value="Glutaredoxin"/>
    <property type="match status" value="1"/>
</dbReference>
<dbReference type="EC" id="1.11.1.26" evidence="3"/>
<keyword evidence="7 12" id="KW-0560">Oxidoreductase</keyword>
<evidence type="ECO:0000256" key="2">
    <source>
        <dbReference type="ARBA" id="ARBA00011654"/>
    </source>
</evidence>
<sequence>MEDETRKHCCPLRIGDAVPAFTARSTQGPVAMKDFEGRWLAFFSHPADFTPVCTSEFVAFARAADRFAELDCALMALSVDSLYAHFAWLRAIRDHYEVEVTFPVVEDPTLVIGRAYGMVANDAHDAGTVRTVFVIDPAQVVRAIVTYPVEIGRSVEEVLRIVAALQVADAGKGLPPEGWEPGKPLFAHPEPTMDSVLSAENPVGWFLKECE</sequence>
<dbReference type="InterPro" id="IPR024706">
    <property type="entry name" value="Peroxiredoxin_AhpC-typ"/>
</dbReference>